<name>Q1MYN8_9GAMM</name>
<dbReference type="MEROPS" id="S01.477"/>
<dbReference type="Gene3D" id="2.40.10.120">
    <property type="match status" value="1"/>
</dbReference>
<keyword evidence="2" id="KW-0645">Protease</keyword>
<dbReference type="PROSITE" id="PS50106">
    <property type="entry name" value="PDZ"/>
    <property type="match status" value="1"/>
</dbReference>
<dbReference type="AlphaFoldDB" id="Q1MYN8"/>
<dbReference type="Pfam" id="PF13365">
    <property type="entry name" value="Trypsin_2"/>
    <property type="match status" value="1"/>
</dbReference>
<dbReference type="GO" id="GO:0006508">
    <property type="term" value="P:proteolysis"/>
    <property type="evidence" value="ECO:0007669"/>
    <property type="project" value="UniProtKB-KW"/>
</dbReference>
<dbReference type="InterPro" id="IPR001478">
    <property type="entry name" value="PDZ"/>
</dbReference>
<dbReference type="SUPFAM" id="SSF50156">
    <property type="entry name" value="PDZ domain-like"/>
    <property type="match status" value="1"/>
</dbReference>
<dbReference type="InterPro" id="IPR001940">
    <property type="entry name" value="Peptidase_S1C"/>
</dbReference>
<dbReference type="EMBL" id="AAQH01000024">
    <property type="protein sequence ID" value="EAT11078.1"/>
    <property type="molecule type" value="Genomic_DNA"/>
</dbReference>
<sequence>MGLVIASLALHFVPDKTSHQHAPVRSYANAVEMASPAVVNIYTSKTIQRRLHPLLDHPLFQRFFNRTPVPKSRIENSLGSGVIIHKDGIVLTNRHVISGADEILVALKDGRTSNARVVGSDAATDVAVLKIDLEDLPVIPFAQDASLNVGDVTLAIGNPFGVGQTVTMGIVSATGRNQLGISTYEDFIQTDAAVNPGNSGGALVNAMGELVGINTAIYSQSGGYQGISFAIPLKNAMKVAVDLLEHGEVIRGWLGLETQELSDQIKQAFGLPTELQGQVVVGVATGGPAEKAGLIEGDIVTHFNGQAAEKGTDTMRQIANLMPGDIISMRFIRDGQYRETQATLGQRK</sequence>
<dbReference type="HOGENOM" id="CLU_020120_1_2_6"/>
<dbReference type="InterPro" id="IPR009003">
    <property type="entry name" value="Peptidase_S1_PA"/>
</dbReference>
<keyword evidence="3" id="KW-0378">Hydrolase</keyword>
<organism evidence="6 7">
    <name type="scientific">Bermanella marisrubri</name>
    <dbReference type="NCBI Taxonomy" id="207949"/>
    <lineage>
        <taxon>Bacteria</taxon>
        <taxon>Pseudomonadati</taxon>
        <taxon>Pseudomonadota</taxon>
        <taxon>Gammaproteobacteria</taxon>
        <taxon>Oceanospirillales</taxon>
        <taxon>Oceanospirillaceae</taxon>
        <taxon>Bermanella</taxon>
    </lineage>
</organism>
<dbReference type="SMART" id="SM00228">
    <property type="entry name" value="PDZ"/>
    <property type="match status" value="1"/>
</dbReference>
<dbReference type="Pfam" id="PF13180">
    <property type="entry name" value="PDZ_2"/>
    <property type="match status" value="1"/>
</dbReference>
<dbReference type="PRINTS" id="PR00834">
    <property type="entry name" value="PROTEASES2C"/>
</dbReference>
<evidence type="ECO:0000313" key="7">
    <source>
        <dbReference type="Proteomes" id="UP000004263"/>
    </source>
</evidence>
<dbReference type="Gene3D" id="2.30.42.10">
    <property type="match status" value="1"/>
</dbReference>
<evidence type="ECO:0000256" key="1">
    <source>
        <dbReference type="ARBA" id="ARBA00010541"/>
    </source>
</evidence>
<evidence type="ECO:0000259" key="5">
    <source>
        <dbReference type="PROSITE" id="PS50106"/>
    </source>
</evidence>
<feature type="domain" description="PDZ" evidence="5">
    <location>
        <begin position="238"/>
        <end position="306"/>
    </location>
</feature>
<comment type="similarity">
    <text evidence="1">Belongs to the peptidase S1C family.</text>
</comment>
<evidence type="ECO:0000256" key="3">
    <source>
        <dbReference type="ARBA" id="ARBA00022801"/>
    </source>
</evidence>
<dbReference type="GO" id="GO:0004252">
    <property type="term" value="F:serine-type endopeptidase activity"/>
    <property type="evidence" value="ECO:0007669"/>
    <property type="project" value="InterPro"/>
</dbReference>
<dbReference type="InterPro" id="IPR036034">
    <property type="entry name" value="PDZ_sf"/>
</dbReference>
<dbReference type="SUPFAM" id="SSF50494">
    <property type="entry name" value="Trypsin-like serine proteases"/>
    <property type="match status" value="1"/>
</dbReference>
<gene>
    <name evidence="6" type="ORF">RED65_07564</name>
</gene>
<accession>Q1MYN8</accession>
<dbReference type="PANTHER" id="PTHR22939">
    <property type="entry name" value="SERINE PROTEASE FAMILY S1C HTRA-RELATED"/>
    <property type="match status" value="1"/>
</dbReference>
<evidence type="ECO:0000313" key="6">
    <source>
        <dbReference type="EMBL" id="EAT11078.1"/>
    </source>
</evidence>
<dbReference type="Proteomes" id="UP000004263">
    <property type="component" value="Unassembled WGS sequence"/>
</dbReference>
<proteinExistence type="inferred from homology"/>
<keyword evidence="7" id="KW-1185">Reference proteome</keyword>
<dbReference type="PANTHER" id="PTHR22939:SF129">
    <property type="entry name" value="SERINE PROTEASE HTRA2, MITOCHONDRIAL"/>
    <property type="match status" value="1"/>
</dbReference>
<protein>
    <submittedName>
        <fullName evidence="6">Peptidase S1 and S6, chymotrypsin/Hap</fullName>
    </submittedName>
</protein>
<evidence type="ECO:0000256" key="4">
    <source>
        <dbReference type="ARBA" id="ARBA00022825"/>
    </source>
</evidence>
<keyword evidence="4" id="KW-0720">Serine protease</keyword>
<comment type="caution">
    <text evidence="6">The sequence shown here is derived from an EMBL/GenBank/DDBJ whole genome shotgun (WGS) entry which is preliminary data.</text>
</comment>
<evidence type="ECO:0000256" key="2">
    <source>
        <dbReference type="ARBA" id="ARBA00022670"/>
    </source>
</evidence>
<dbReference type="STRING" id="207949.RED65_07564"/>
<reference evidence="6 7" key="1">
    <citation type="submission" date="2006-03" db="EMBL/GenBank/DDBJ databases">
        <authorList>
            <person name="Pinhassi J."/>
            <person name="Pedros-Alio C."/>
            <person name="Ferriera S."/>
            <person name="Johnson J."/>
            <person name="Kravitz S."/>
            <person name="Halpern A."/>
            <person name="Remington K."/>
            <person name="Beeson K."/>
            <person name="Tran B."/>
            <person name="Rogers Y.-H."/>
            <person name="Friedman R."/>
            <person name="Venter J.C."/>
        </authorList>
    </citation>
    <scope>NUCLEOTIDE SEQUENCE [LARGE SCALE GENOMIC DNA]</scope>
    <source>
        <strain evidence="6 7">RED65</strain>
    </source>
</reference>